<dbReference type="GO" id="GO:0051287">
    <property type="term" value="F:NAD binding"/>
    <property type="evidence" value="ECO:0007669"/>
    <property type="project" value="InterPro"/>
</dbReference>
<sequence>MSLCRRLIDGGYEVLTFAADPTGRDSTELSGAIAGRSAADVAECADVIISAATASDVDDVFKTAGGVLGARKIPPVIDTTNIPLPMKRVLRKALVDRGAQYLDAAVDGTPAMLAAGAGEIYVSGDRDTYLKYRPVLKAMCPRLKYVGTSLNSSKVRLVAQLLATIHTTAAIEAMLYAKRAGLDVEDVNELIATQHGAMRDLFGNRRTDAADGSFGQESATVDVNLMGADEIMAYATQIGAPHNLTSAAAEYYHRLSAAGWGGADPSSLFTELLREWPSTNGGTEPSAGTTAATSTSCSLNGSLRSQRSSFAGSGRLDRSRPRAKGSQ</sequence>
<evidence type="ECO:0000313" key="8">
    <source>
        <dbReference type="Proteomes" id="UP000186438"/>
    </source>
</evidence>
<evidence type="ECO:0000259" key="5">
    <source>
        <dbReference type="Pfam" id="PF03446"/>
    </source>
</evidence>
<dbReference type="SUPFAM" id="SSF51735">
    <property type="entry name" value="NAD(P)-binding Rossmann-fold domains"/>
    <property type="match status" value="1"/>
</dbReference>
<feature type="domain" description="6-phosphogluconate dehydrogenase NADP-binding" evidence="5">
    <location>
        <begin position="2"/>
        <end position="147"/>
    </location>
</feature>
<gene>
    <name evidence="7" type="ORF">BRW65_00035</name>
</gene>
<dbReference type="GO" id="GO:0050661">
    <property type="term" value="F:NADP binding"/>
    <property type="evidence" value="ECO:0007669"/>
    <property type="project" value="InterPro"/>
</dbReference>
<feature type="region of interest" description="Disordered" evidence="4">
    <location>
        <begin position="276"/>
        <end position="327"/>
    </location>
</feature>
<evidence type="ECO:0000313" key="7">
    <source>
        <dbReference type="EMBL" id="OJZ75901.1"/>
    </source>
</evidence>
<feature type="compositionally biased region" description="Low complexity" evidence="4">
    <location>
        <begin position="281"/>
        <end position="296"/>
    </location>
</feature>
<feature type="domain" description="3-hydroxyisobutyrate dehydrogenase-like NAD-binding" evidence="6">
    <location>
        <begin position="154"/>
        <end position="268"/>
    </location>
</feature>
<dbReference type="InterPro" id="IPR036291">
    <property type="entry name" value="NAD(P)-bd_dom_sf"/>
</dbReference>
<name>A0A1Q4I1Q5_9MYCO</name>
<dbReference type="PANTHER" id="PTHR43060">
    <property type="entry name" value="3-HYDROXYISOBUTYRATE DEHYDROGENASE-LIKE 1, MITOCHONDRIAL-RELATED"/>
    <property type="match status" value="1"/>
</dbReference>
<dbReference type="Pfam" id="PF03446">
    <property type="entry name" value="NAD_binding_2"/>
    <property type="match status" value="1"/>
</dbReference>
<feature type="compositionally biased region" description="Polar residues" evidence="4">
    <location>
        <begin position="297"/>
        <end position="311"/>
    </location>
</feature>
<dbReference type="Gene3D" id="3.40.50.720">
    <property type="entry name" value="NAD(P)-binding Rossmann-like Domain"/>
    <property type="match status" value="1"/>
</dbReference>
<accession>A0A1Q4I1Q5</accession>
<evidence type="ECO:0008006" key="9">
    <source>
        <dbReference type="Google" id="ProtNLM"/>
    </source>
</evidence>
<proteinExistence type="inferred from homology"/>
<comment type="caution">
    <text evidence="7">The sequence shown here is derived from an EMBL/GenBank/DDBJ whole genome shotgun (WGS) entry which is preliminary data.</text>
</comment>
<dbReference type="EMBL" id="MPNT01000001">
    <property type="protein sequence ID" value="OJZ75901.1"/>
    <property type="molecule type" value="Genomic_DNA"/>
</dbReference>
<dbReference type="InterPro" id="IPR006115">
    <property type="entry name" value="6PGDH_NADP-bd"/>
</dbReference>
<keyword evidence="2" id="KW-0560">Oxidoreductase</keyword>
<reference evidence="7 8" key="1">
    <citation type="submission" date="2016-11" db="EMBL/GenBank/DDBJ databases">
        <title>Genome sequences of unsequenced Mycobacteria.</title>
        <authorList>
            <person name="Greninger A.L."/>
            <person name="Fang F."/>
            <person name="Jerome K.R."/>
        </authorList>
    </citation>
    <scope>NUCLEOTIDE SEQUENCE [LARGE SCALE GENOMIC DNA]</scope>
    <source>
        <strain evidence="7 8">M11</strain>
    </source>
</reference>
<dbReference type="InterPro" id="IPR008927">
    <property type="entry name" value="6-PGluconate_DH-like_C_sf"/>
</dbReference>
<dbReference type="Proteomes" id="UP000186438">
    <property type="component" value="Unassembled WGS sequence"/>
</dbReference>
<comment type="similarity">
    <text evidence="1">Belongs to the HIBADH-related family.</text>
</comment>
<dbReference type="PIRSF" id="PIRSF000103">
    <property type="entry name" value="HIBADH"/>
    <property type="match status" value="1"/>
</dbReference>
<keyword evidence="8" id="KW-1185">Reference proteome</keyword>
<dbReference type="AlphaFoldDB" id="A0A1Q4I1Q5"/>
<organism evidence="7 8">
    <name type="scientific">Mycobacterium paraffinicum</name>
    <dbReference type="NCBI Taxonomy" id="53378"/>
    <lineage>
        <taxon>Bacteria</taxon>
        <taxon>Bacillati</taxon>
        <taxon>Actinomycetota</taxon>
        <taxon>Actinomycetes</taxon>
        <taxon>Mycobacteriales</taxon>
        <taxon>Mycobacteriaceae</taxon>
        <taxon>Mycobacterium</taxon>
    </lineage>
</organism>
<dbReference type="InterPro" id="IPR029154">
    <property type="entry name" value="HIBADH-like_NADP-bd"/>
</dbReference>
<dbReference type="SUPFAM" id="SSF48179">
    <property type="entry name" value="6-phosphogluconate dehydrogenase C-terminal domain-like"/>
    <property type="match status" value="1"/>
</dbReference>
<evidence type="ECO:0000259" key="6">
    <source>
        <dbReference type="Pfam" id="PF14833"/>
    </source>
</evidence>
<dbReference type="Gene3D" id="1.10.1040.10">
    <property type="entry name" value="N-(1-d-carboxylethyl)-l-norvaline Dehydrogenase, domain 2"/>
    <property type="match status" value="1"/>
</dbReference>
<dbReference type="Pfam" id="PF14833">
    <property type="entry name" value="NAD_binding_11"/>
    <property type="match status" value="1"/>
</dbReference>
<protein>
    <recommendedName>
        <fullName evidence="9">6-phosphogluconate dehydrogenase</fullName>
    </recommendedName>
</protein>
<dbReference type="PANTHER" id="PTHR43060:SF15">
    <property type="entry name" value="3-HYDROXYISOBUTYRATE DEHYDROGENASE-LIKE 1, MITOCHONDRIAL-RELATED"/>
    <property type="match status" value="1"/>
</dbReference>
<dbReference type="InterPro" id="IPR015815">
    <property type="entry name" value="HIBADH-related"/>
</dbReference>
<evidence type="ECO:0000256" key="1">
    <source>
        <dbReference type="ARBA" id="ARBA00009080"/>
    </source>
</evidence>
<dbReference type="STRING" id="53378.BRW65_00035"/>
<dbReference type="GO" id="GO:0016491">
    <property type="term" value="F:oxidoreductase activity"/>
    <property type="evidence" value="ECO:0007669"/>
    <property type="project" value="UniProtKB-KW"/>
</dbReference>
<evidence type="ECO:0000256" key="4">
    <source>
        <dbReference type="SAM" id="MobiDB-lite"/>
    </source>
</evidence>
<dbReference type="InterPro" id="IPR013328">
    <property type="entry name" value="6PGD_dom2"/>
</dbReference>
<keyword evidence="3" id="KW-0520">NAD</keyword>
<evidence type="ECO:0000256" key="3">
    <source>
        <dbReference type="ARBA" id="ARBA00023027"/>
    </source>
</evidence>
<evidence type="ECO:0000256" key="2">
    <source>
        <dbReference type="ARBA" id="ARBA00023002"/>
    </source>
</evidence>